<feature type="transmembrane region" description="Helical" evidence="1">
    <location>
        <begin position="6"/>
        <end position="26"/>
    </location>
</feature>
<reference evidence="3" key="1">
    <citation type="journal article" date="2019" name="Int. J. Syst. Evol. Microbiol.">
        <title>The Global Catalogue of Microorganisms (GCM) 10K type strain sequencing project: providing services to taxonomists for standard genome sequencing and annotation.</title>
        <authorList>
            <consortium name="The Broad Institute Genomics Platform"/>
            <consortium name="The Broad Institute Genome Sequencing Center for Infectious Disease"/>
            <person name="Wu L."/>
            <person name="Ma J."/>
        </authorList>
    </citation>
    <scope>NUCLEOTIDE SEQUENCE [LARGE SCALE GENOMIC DNA]</scope>
    <source>
        <strain evidence="3">CGMCC 4.7645</strain>
    </source>
</reference>
<accession>A0ABW5FMR6</accession>
<keyword evidence="3" id="KW-1185">Reference proteome</keyword>
<keyword evidence="1" id="KW-1133">Transmembrane helix</keyword>
<keyword evidence="1" id="KW-0472">Membrane</keyword>
<evidence type="ECO:0000313" key="2">
    <source>
        <dbReference type="EMBL" id="MFD2416328.1"/>
    </source>
</evidence>
<dbReference type="Proteomes" id="UP001597417">
    <property type="component" value="Unassembled WGS sequence"/>
</dbReference>
<evidence type="ECO:0000256" key="1">
    <source>
        <dbReference type="SAM" id="Phobius"/>
    </source>
</evidence>
<comment type="caution">
    <text evidence="2">The sequence shown here is derived from an EMBL/GenBank/DDBJ whole genome shotgun (WGS) entry which is preliminary data.</text>
</comment>
<protein>
    <submittedName>
        <fullName evidence="2">Uncharacterized protein</fullName>
    </submittedName>
</protein>
<gene>
    <name evidence="2" type="ORF">ACFSXZ_08295</name>
</gene>
<dbReference type="RefSeq" id="WP_378263018.1">
    <property type="nucleotide sequence ID" value="NZ_JBHUKR010000006.1"/>
</dbReference>
<sequence>MTIMTVVGAYAGLGLLVLMALAPLLVDLEQRFPDMRGTKAPEREGRIATPVSA</sequence>
<evidence type="ECO:0000313" key="3">
    <source>
        <dbReference type="Proteomes" id="UP001597417"/>
    </source>
</evidence>
<name>A0ABW5FMR6_9PSEU</name>
<dbReference type="EMBL" id="JBHUKR010000006">
    <property type="protein sequence ID" value="MFD2416328.1"/>
    <property type="molecule type" value="Genomic_DNA"/>
</dbReference>
<proteinExistence type="predicted"/>
<keyword evidence="1" id="KW-0812">Transmembrane</keyword>
<organism evidence="2 3">
    <name type="scientific">Amycolatopsis pigmentata</name>
    <dbReference type="NCBI Taxonomy" id="450801"/>
    <lineage>
        <taxon>Bacteria</taxon>
        <taxon>Bacillati</taxon>
        <taxon>Actinomycetota</taxon>
        <taxon>Actinomycetes</taxon>
        <taxon>Pseudonocardiales</taxon>
        <taxon>Pseudonocardiaceae</taxon>
        <taxon>Amycolatopsis</taxon>
    </lineage>
</organism>